<dbReference type="EMBL" id="JAJEQN010000008">
    <property type="protein sequence ID" value="MCC2220882.1"/>
    <property type="molecule type" value="Genomic_DNA"/>
</dbReference>
<dbReference type="RefSeq" id="WP_308731309.1">
    <property type="nucleotide sequence ID" value="NZ_JAJEQN010000008.1"/>
</dbReference>
<dbReference type="Proteomes" id="UP001198200">
    <property type="component" value="Unassembled WGS sequence"/>
</dbReference>
<keyword evidence="3" id="KW-1185">Reference proteome</keyword>
<gene>
    <name evidence="2" type="ORF">LKD48_04365</name>
</gene>
<protein>
    <submittedName>
        <fullName evidence="2">Uncharacterized protein</fullName>
    </submittedName>
</protein>
<accession>A0AAE3E2H7</accession>
<sequence length="79" mass="9710">MELSRKEHRKTVMWLSRKRIMLLEQEITECRKEVQNLKHEMNEQVMQMAEKILRQPEELSKEIDSQKKVDAFVNEFIRH</sequence>
<reference evidence="2 3" key="1">
    <citation type="submission" date="2021-10" db="EMBL/GenBank/DDBJ databases">
        <title>Anaerobic single-cell dispensing facilitates the cultivation of human gut bacteria.</title>
        <authorList>
            <person name="Afrizal A."/>
        </authorList>
    </citation>
    <scope>NUCLEOTIDE SEQUENCE [LARGE SCALE GENOMIC DNA]</scope>
    <source>
        <strain evidence="2 3">CLA-AA-H224</strain>
    </source>
</reference>
<name>A0AAE3E2H7_9FIRM</name>
<evidence type="ECO:0000256" key="1">
    <source>
        <dbReference type="SAM" id="Coils"/>
    </source>
</evidence>
<comment type="caution">
    <text evidence="2">The sequence shown here is derived from an EMBL/GenBank/DDBJ whole genome shotgun (WGS) entry which is preliminary data.</text>
</comment>
<evidence type="ECO:0000313" key="3">
    <source>
        <dbReference type="Proteomes" id="UP001198200"/>
    </source>
</evidence>
<organism evidence="2 3">
    <name type="scientific">Anthropogastromicrobium aceti</name>
    <dbReference type="NCBI Taxonomy" id="2981768"/>
    <lineage>
        <taxon>Bacteria</taxon>
        <taxon>Bacillati</taxon>
        <taxon>Bacillota</taxon>
        <taxon>Clostridia</taxon>
        <taxon>Lachnospirales</taxon>
        <taxon>Lachnospiraceae</taxon>
        <taxon>Anthropogastromicrobium</taxon>
    </lineage>
</organism>
<evidence type="ECO:0000313" key="2">
    <source>
        <dbReference type="EMBL" id="MCC2220882.1"/>
    </source>
</evidence>
<dbReference type="AlphaFoldDB" id="A0AAE3E2H7"/>
<proteinExistence type="predicted"/>
<keyword evidence="1" id="KW-0175">Coiled coil</keyword>
<feature type="coiled-coil region" evidence="1">
    <location>
        <begin position="20"/>
        <end position="51"/>
    </location>
</feature>